<evidence type="ECO:0000313" key="1">
    <source>
        <dbReference type="EMBL" id="KAF7115515.1"/>
    </source>
</evidence>
<proteinExistence type="predicted"/>
<keyword evidence="3" id="KW-1185">Reference proteome</keyword>
<gene>
    <name evidence="2" type="ORF">RHSIM_Rhsim10G0080800</name>
    <name evidence="1" type="ORF">RHSIM_RhsimUnG0053900</name>
</gene>
<evidence type="ECO:0000313" key="3">
    <source>
        <dbReference type="Proteomes" id="UP000626092"/>
    </source>
</evidence>
<sequence>MKTSPAGFETSGTTRITSKVGTKISLIDPSVIAEYLEYERPLPEAVNCPWSEQIDSGLINNGLEHKLSRKSGELMYAFMISKLVVDWGKVHFQSIGRFKEQYDFISPDAISLYDYYIVQEAEREKLGLQ</sequence>
<evidence type="ECO:0000313" key="2">
    <source>
        <dbReference type="EMBL" id="KAF7129131.1"/>
    </source>
</evidence>
<name>A0A834L5G6_RHOSS</name>
<reference evidence="1" key="1">
    <citation type="submission" date="2019-11" db="EMBL/GenBank/DDBJ databases">
        <authorList>
            <person name="Liu Y."/>
            <person name="Hou J."/>
            <person name="Li T.-Q."/>
            <person name="Guan C.-H."/>
            <person name="Wu X."/>
            <person name="Wu H.-Z."/>
            <person name="Ling F."/>
            <person name="Zhang R."/>
            <person name="Shi X.-G."/>
            <person name="Ren J.-P."/>
            <person name="Chen E.-F."/>
            <person name="Sun J.-M."/>
        </authorList>
    </citation>
    <scope>NUCLEOTIDE SEQUENCE</scope>
    <source>
        <strain evidence="1">Adult_tree_wgs_1</strain>
        <tissue evidence="1">Leaves</tissue>
    </source>
</reference>
<accession>A0A834L5G6</accession>
<dbReference type="EMBL" id="WJXA01000144">
    <property type="protein sequence ID" value="KAF7115515.1"/>
    <property type="molecule type" value="Genomic_DNA"/>
</dbReference>
<comment type="caution">
    <text evidence="1">The sequence shown here is derived from an EMBL/GenBank/DDBJ whole genome shotgun (WGS) entry which is preliminary data.</text>
</comment>
<dbReference type="Proteomes" id="UP000626092">
    <property type="component" value="Unassembled WGS sequence"/>
</dbReference>
<dbReference type="EMBL" id="WJXA01000010">
    <property type="protein sequence ID" value="KAF7129131.1"/>
    <property type="molecule type" value="Genomic_DNA"/>
</dbReference>
<protein>
    <submittedName>
        <fullName evidence="1">Uncharacterized protein</fullName>
    </submittedName>
</protein>
<dbReference type="AlphaFoldDB" id="A0A834L5G6"/>
<organism evidence="1 3">
    <name type="scientific">Rhododendron simsii</name>
    <name type="common">Sims's rhododendron</name>
    <dbReference type="NCBI Taxonomy" id="118357"/>
    <lineage>
        <taxon>Eukaryota</taxon>
        <taxon>Viridiplantae</taxon>
        <taxon>Streptophyta</taxon>
        <taxon>Embryophyta</taxon>
        <taxon>Tracheophyta</taxon>
        <taxon>Spermatophyta</taxon>
        <taxon>Magnoliopsida</taxon>
        <taxon>eudicotyledons</taxon>
        <taxon>Gunneridae</taxon>
        <taxon>Pentapetalae</taxon>
        <taxon>asterids</taxon>
        <taxon>Ericales</taxon>
        <taxon>Ericaceae</taxon>
        <taxon>Ericoideae</taxon>
        <taxon>Rhodoreae</taxon>
        <taxon>Rhododendron</taxon>
    </lineage>
</organism>